<organism evidence="1">
    <name type="scientific">mine drainage metagenome</name>
    <dbReference type="NCBI Taxonomy" id="410659"/>
    <lineage>
        <taxon>unclassified sequences</taxon>
        <taxon>metagenomes</taxon>
        <taxon>ecological metagenomes</taxon>
    </lineage>
</organism>
<name>A0A1J5T654_9ZZZZ</name>
<dbReference type="AlphaFoldDB" id="A0A1J5T654"/>
<accession>A0A1J5T654</accession>
<comment type="caution">
    <text evidence="1">The sequence shown here is derived from an EMBL/GenBank/DDBJ whole genome shotgun (WGS) entry which is preliminary data.</text>
</comment>
<proteinExistence type="predicted"/>
<reference evidence="1" key="1">
    <citation type="submission" date="2016-10" db="EMBL/GenBank/DDBJ databases">
        <title>Sequence of Gallionella enrichment culture.</title>
        <authorList>
            <person name="Poehlein A."/>
            <person name="Muehling M."/>
            <person name="Daniel R."/>
        </authorList>
    </citation>
    <scope>NUCLEOTIDE SEQUENCE</scope>
</reference>
<protein>
    <recommendedName>
        <fullName evidence="2">DUF2116 family Zn-ribbon domain-containing protein</fullName>
    </recommendedName>
</protein>
<dbReference type="EMBL" id="MLJW01000036">
    <property type="protein sequence ID" value="OIR07614.1"/>
    <property type="molecule type" value="Genomic_DNA"/>
</dbReference>
<evidence type="ECO:0000313" key="1">
    <source>
        <dbReference type="EMBL" id="OIR07614.1"/>
    </source>
</evidence>
<evidence type="ECO:0008006" key="2">
    <source>
        <dbReference type="Google" id="ProtNLM"/>
    </source>
</evidence>
<gene>
    <name evidence="1" type="ORF">GALL_102770</name>
</gene>
<sequence length="125" mass="14894">MPVTEIKKCLNCGRIIKGRADKKFCDDACRNAYNNELKTKSNYSNYVRNINNTLLKNRRILEELLPDAEETAKATHDKLIQKGFVFKYHTHTYANKKGNIYFFNYDYGYLPLENNWYLIVRRKEE</sequence>